<accession>C5F1H5</accession>
<reference evidence="2" key="1">
    <citation type="journal article" date="2014" name="Genome Announc.">
        <title>Draft genome sequences of six enterohepatic helicobacter species isolated from humans and one from rhesus macaques.</title>
        <authorList>
            <person name="Shen Z."/>
            <person name="Sheh A."/>
            <person name="Young S.K."/>
            <person name="Abouelliel A."/>
            <person name="Ward D.V."/>
            <person name="Earl A.M."/>
            <person name="Fox J.G."/>
        </authorList>
    </citation>
    <scope>NUCLEOTIDE SEQUENCE [LARGE SCALE GENOMIC DNA]</scope>
    <source>
        <strain evidence="2">MIT 98-5489</strain>
    </source>
</reference>
<protein>
    <submittedName>
        <fullName evidence="1">Uncharacterized protein</fullName>
    </submittedName>
</protein>
<evidence type="ECO:0000313" key="1">
    <source>
        <dbReference type="EMBL" id="EEQ64127.1"/>
    </source>
</evidence>
<proteinExistence type="predicted"/>
<keyword evidence="2" id="KW-1185">Reference proteome</keyword>
<dbReference type="HOGENOM" id="CLU_2666076_0_0_7"/>
<evidence type="ECO:0000313" key="2">
    <source>
        <dbReference type="Proteomes" id="UP000003953"/>
    </source>
</evidence>
<name>C5F1H5_9HELI</name>
<dbReference type="Proteomes" id="UP000003953">
    <property type="component" value="Unassembled WGS sequence"/>
</dbReference>
<sequence>MNIFLDFNLSCKYTKKLKHFPKQFLSTFKPPLNFFYPLLLKSCTTKSSTFTKSIQPFSIKTQAFISCNPTQCLIA</sequence>
<dbReference type="AlphaFoldDB" id="C5F1H5"/>
<organism evidence="1 2">
    <name type="scientific">Helicobacter pullorum MIT 98-5489</name>
    <dbReference type="NCBI Taxonomy" id="537972"/>
    <lineage>
        <taxon>Bacteria</taxon>
        <taxon>Pseudomonadati</taxon>
        <taxon>Campylobacterota</taxon>
        <taxon>Epsilonproteobacteria</taxon>
        <taxon>Campylobacterales</taxon>
        <taxon>Helicobacteraceae</taxon>
        <taxon>Helicobacter</taxon>
    </lineage>
</organism>
<gene>
    <name evidence="1" type="ORF">HPMG_01584</name>
</gene>
<dbReference type="EMBL" id="DS990445">
    <property type="protein sequence ID" value="EEQ64127.1"/>
    <property type="molecule type" value="Genomic_DNA"/>
</dbReference>